<dbReference type="FunFam" id="4.10.400.10:FF:000142">
    <property type="entry name" value="MAM and LDL receptor class A domain-containing 1"/>
    <property type="match status" value="1"/>
</dbReference>
<dbReference type="CDD" id="cd06263">
    <property type="entry name" value="MAM"/>
    <property type="match status" value="1"/>
</dbReference>
<dbReference type="Proteomes" id="UP000010556">
    <property type="component" value="Unassembled WGS sequence"/>
</dbReference>
<dbReference type="InterPro" id="IPR023415">
    <property type="entry name" value="LDLR_class-A_CS"/>
</dbReference>
<accession>L5M5W8</accession>
<dbReference type="SUPFAM" id="SSF57424">
    <property type="entry name" value="LDL receptor-like module"/>
    <property type="match status" value="2"/>
</dbReference>
<dbReference type="InterPro" id="IPR036055">
    <property type="entry name" value="LDL_receptor-like_sf"/>
</dbReference>
<dbReference type="PROSITE" id="PS50060">
    <property type="entry name" value="MAM_2"/>
    <property type="match status" value="1"/>
</dbReference>
<keyword evidence="1 2" id="KW-1015">Disulfide bond</keyword>
<dbReference type="FunFam" id="4.10.400.10:FF:000135">
    <property type="entry name" value="LDL receptor protein 1, isoform G"/>
    <property type="match status" value="1"/>
</dbReference>
<dbReference type="Gene3D" id="4.10.400.10">
    <property type="entry name" value="Low-density Lipoprotein Receptor"/>
    <property type="match status" value="1"/>
</dbReference>
<dbReference type="CDD" id="cd00112">
    <property type="entry name" value="LDLa"/>
    <property type="match status" value="2"/>
</dbReference>
<dbReference type="PROSITE" id="PS50068">
    <property type="entry name" value="LDLRA_2"/>
    <property type="match status" value="2"/>
</dbReference>
<dbReference type="SMART" id="SM00192">
    <property type="entry name" value="LDLa"/>
    <property type="match status" value="2"/>
</dbReference>
<name>L5M5W8_MYODS</name>
<feature type="disulfide bond" evidence="2">
    <location>
        <begin position="285"/>
        <end position="303"/>
    </location>
</feature>
<comment type="caution">
    <text evidence="2">Lacks conserved residue(s) required for the propagation of feature annotation.</text>
</comment>
<evidence type="ECO:0000256" key="2">
    <source>
        <dbReference type="PROSITE-ProRule" id="PRU00124"/>
    </source>
</evidence>
<feature type="domain" description="MAM" evidence="3">
    <location>
        <begin position="319"/>
        <end position="479"/>
    </location>
</feature>
<dbReference type="InterPro" id="IPR000998">
    <property type="entry name" value="MAM_dom"/>
</dbReference>
<dbReference type="PRINTS" id="PR00261">
    <property type="entry name" value="LDLRECEPTOR"/>
</dbReference>
<feature type="disulfide bond" evidence="2">
    <location>
        <begin position="107"/>
        <end position="122"/>
    </location>
</feature>
<dbReference type="Pfam" id="PF00629">
    <property type="entry name" value="MAM"/>
    <property type="match status" value="2"/>
</dbReference>
<proteinExistence type="predicted"/>
<gene>
    <name evidence="4" type="ORF">MDA_GLEAN10015985</name>
</gene>
<organism evidence="4 5">
    <name type="scientific">Myotis davidii</name>
    <name type="common">David's myotis</name>
    <dbReference type="NCBI Taxonomy" id="225400"/>
    <lineage>
        <taxon>Eukaryota</taxon>
        <taxon>Metazoa</taxon>
        <taxon>Chordata</taxon>
        <taxon>Craniata</taxon>
        <taxon>Vertebrata</taxon>
        <taxon>Euteleostomi</taxon>
        <taxon>Mammalia</taxon>
        <taxon>Eutheria</taxon>
        <taxon>Laurasiatheria</taxon>
        <taxon>Chiroptera</taxon>
        <taxon>Yangochiroptera</taxon>
        <taxon>Vespertilionidae</taxon>
        <taxon>Myotis</taxon>
    </lineage>
</organism>
<dbReference type="InterPro" id="IPR002172">
    <property type="entry name" value="LDrepeatLR_classA_rpt"/>
</dbReference>
<protein>
    <recommendedName>
        <fullName evidence="3">MAM domain-containing protein</fullName>
    </recommendedName>
</protein>
<dbReference type="InterPro" id="IPR013320">
    <property type="entry name" value="ConA-like_dom_sf"/>
</dbReference>
<dbReference type="SMART" id="SM00137">
    <property type="entry name" value="MAM"/>
    <property type="match status" value="1"/>
</dbReference>
<dbReference type="GO" id="GO:0016020">
    <property type="term" value="C:membrane"/>
    <property type="evidence" value="ECO:0007669"/>
    <property type="project" value="InterPro"/>
</dbReference>
<evidence type="ECO:0000313" key="5">
    <source>
        <dbReference type="Proteomes" id="UP000010556"/>
    </source>
</evidence>
<dbReference type="InterPro" id="IPR051560">
    <property type="entry name" value="MAM_domain-containing"/>
</dbReference>
<dbReference type="PRINTS" id="PR00020">
    <property type="entry name" value="MAMDOMAIN"/>
</dbReference>
<evidence type="ECO:0000259" key="3">
    <source>
        <dbReference type="PROSITE" id="PS50060"/>
    </source>
</evidence>
<dbReference type="PROSITE" id="PS01209">
    <property type="entry name" value="LDLRA_1"/>
    <property type="match status" value="2"/>
</dbReference>
<dbReference type="Gene3D" id="2.60.120.200">
    <property type="match status" value="2"/>
</dbReference>
<dbReference type="EMBL" id="KB104672">
    <property type="protein sequence ID" value="ELK33098.1"/>
    <property type="molecule type" value="Genomic_DNA"/>
</dbReference>
<reference evidence="5" key="1">
    <citation type="journal article" date="2013" name="Science">
        <title>Comparative analysis of bat genomes provides insight into the evolution of flight and immunity.</title>
        <authorList>
            <person name="Zhang G."/>
            <person name="Cowled C."/>
            <person name="Shi Z."/>
            <person name="Huang Z."/>
            <person name="Bishop-Lilly K.A."/>
            <person name="Fang X."/>
            <person name="Wynne J.W."/>
            <person name="Xiong Z."/>
            <person name="Baker M.L."/>
            <person name="Zhao W."/>
            <person name="Tachedjian M."/>
            <person name="Zhu Y."/>
            <person name="Zhou P."/>
            <person name="Jiang X."/>
            <person name="Ng J."/>
            <person name="Yang L."/>
            <person name="Wu L."/>
            <person name="Xiao J."/>
            <person name="Feng Y."/>
            <person name="Chen Y."/>
            <person name="Sun X."/>
            <person name="Zhang Y."/>
            <person name="Marsh G.A."/>
            <person name="Crameri G."/>
            <person name="Broder C.C."/>
            <person name="Frey K.G."/>
            <person name="Wang L.F."/>
            <person name="Wang J."/>
        </authorList>
    </citation>
    <scope>NUCLEOTIDE SEQUENCE [LARGE SCALE GENOMIC DNA]</scope>
</reference>
<keyword evidence="5" id="KW-1185">Reference proteome</keyword>
<dbReference type="PANTHER" id="PTHR23282">
    <property type="entry name" value="APICAL ENDOSOMAL GLYCOPROTEIN PRECURSOR"/>
    <property type="match status" value="1"/>
</dbReference>
<dbReference type="AlphaFoldDB" id="L5M5W8"/>
<sequence>MVLSDWGWGWVPAAGASGSSNAGSRCQRGCYWQQILVEASVGDGFTGDIAIDDLSFMDCTLYPGNLPVDLPTPPETSIPVTLPPHNCTDDEFVCRSNGHCVEEIQKCDFRYDCPDKSDESFCGLEIGLETLTGIETDQSESNLAEVRGANGCLGGGAFDAEETDQSEPNLGEVQRQNLRNTTDGWYLYADSSNGKFGDVADILTPVISRTGPECTLVFWTYMNGATVGSLQTNMLLGTFNFNDNSTPFHKQSPICKERLPLFINMHILRDYLDPDRKCTAQEFMCANKHCIAQDKLCDFVNDCTDNSDETTFICSPSRGRCDFEFDLCSWEQKQDDDSDWNLKASSIPAAGTEPAADHTLRNSSGHYIFIKSLFPQQPMRAARISSPVISRRSKDCKIIFHYHMYGNGIGSLTLIQVSVSNKTKLLLNLTVEQGNFWQRKELTLSGEEDFQLQFEGRVGKGHRGDIALDDIVLTKSCLLSHQPMKEQLAAPLPTGTLQLNALVPVASAYSTSTSNYGINCTVTMRLLIGGSLFDKVWAAMHLCGSLLG</sequence>
<dbReference type="PANTHER" id="PTHR23282:SF101">
    <property type="entry name" value="MAM DOMAIN-CONTAINING PROTEIN"/>
    <property type="match status" value="1"/>
</dbReference>
<feature type="disulfide bond" evidence="2">
    <location>
        <begin position="278"/>
        <end position="290"/>
    </location>
</feature>
<evidence type="ECO:0000256" key="1">
    <source>
        <dbReference type="ARBA" id="ARBA00023157"/>
    </source>
</evidence>
<evidence type="ECO:0000313" key="4">
    <source>
        <dbReference type="EMBL" id="ELK33098.1"/>
    </source>
</evidence>
<dbReference type="SUPFAM" id="SSF49899">
    <property type="entry name" value="Concanavalin A-like lectins/glucanases"/>
    <property type="match status" value="2"/>
</dbReference>
<dbReference type="Pfam" id="PF00057">
    <property type="entry name" value="Ldl_recept_a"/>
    <property type="match status" value="1"/>
</dbReference>